<protein>
    <submittedName>
        <fullName evidence="6">Integral membrane protein</fullName>
    </submittedName>
</protein>
<name>A0A0R2FWU8_9LACO</name>
<dbReference type="GO" id="GO:0005384">
    <property type="term" value="F:manganese ion transmembrane transporter activity"/>
    <property type="evidence" value="ECO:0007669"/>
    <property type="project" value="InterPro"/>
</dbReference>
<proteinExistence type="predicted"/>
<evidence type="ECO:0000313" key="6">
    <source>
        <dbReference type="EMBL" id="KRN32478.1"/>
    </source>
</evidence>
<keyword evidence="4 5" id="KW-0472">Membrane</keyword>
<accession>A0A0R2FWU8</accession>
<comment type="caution">
    <text evidence="6">The sequence shown here is derived from an EMBL/GenBank/DDBJ whole genome shotgun (WGS) entry which is preliminary data.</text>
</comment>
<evidence type="ECO:0000256" key="2">
    <source>
        <dbReference type="ARBA" id="ARBA00022692"/>
    </source>
</evidence>
<dbReference type="PATRIC" id="fig|1123500.6.peg.838"/>
<dbReference type="InterPro" id="IPR008217">
    <property type="entry name" value="Ccc1_fam"/>
</dbReference>
<dbReference type="eggNOG" id="COG1814">
    <property type="taxonomic scope" value="Bacteria"/>
</dbReference>
<feature type="transmembrane region" description="Helical" evidence="5">
    <location>
        <begin position="166"/>
        <end position="183"/>
    </location>
</feature>
<evidence type="ECO:0000256" key="4">
    <source>
        <dbReference type="ARBA" id="ARBA00023136"/>
    </source>
</evidence>
<dbReference type="STRING" id="1123500.GCA_000420365_00591"/>
<dbReference type="GO" id="GO:0012505">
    <property type="term" value="C:endomembrane system"/>
    <property type="evidence" value="ECO:0007669"/>
    <property type="project" value="UniProtKB-SubCell"/>
</dbReference>
<evidence type="ECO:0000313" key="7">
    <source>
        <dbReference type="Proteomes" id="UP000051296"/>
    </source>
</evidence>
<dbReference type="EMBL" id="JQAX01000002">
    <property type="protein sequence ID" value="KRN32478.1"/>
    <property type="molecule type" value="Genomic_DNA"/>
</dbReference>
<dbReference type="AlphaFoldDB" id="A0A0R2FWU8"/>
<dbReference type="Pfam" id="PF01988">
    <property type="entry name" value="VIT1"/>
    <property type="match status" value="1"/>
</dbReference>
<evidence type="ECO:0000256" key="1">
    <source>
        <dbReference type="ARBA" id="ARBA00004127"/>
    </source>
</evidence>
<keyword evidence="7" id="KW-1185">Reference proteome</keyword>
<organism evidence="6 7">
    <name type="scientific">Weissella halotolerans DSM 20190</name>
    <dbReference type="NCBI Taxonomy" id="1123500"/>
    <lineage>
        <taxon>Bacteria</taxon>
        <taxon>Bacillati</taxon>
        <taxon>Bacillota</taxon>
        <taxon>Bacilli</taxon>
        <taxon>Lactobacillales</taxon>
        <taxon>Lactobacillaceae</taxon>
        <taxon>Weissella</taxon>
    </lineage>
</organism>
<feature type="transmembrane region" description="Helical" evidence="5">
    <location>
        <begin position="36"/>
        <end position="58"/>
    </location>
</feature>
<dbReference type="GO" id="GO:0030026">
    <property type="term" value="P:intracellular manganese ion homeostasis"/>
    <property type="evidence" value="ECO:0007669"/>
    <property type="project" value="InterPro"/>
</dbReference>
<keyword evidence="2 5" id="KW-0812">Transmembrane</keyword>
<dbReference type="CDD" id="cd02432">
    <property type="entry name" value="Nodulin-21_like_1"/>
    <property type="match status" value="1"/>
</dbReference>
<dbReference type="PANTHER" id="PTHR31851">
    <property type="entry name" value="FE(2+)/MN(2+) TRANSPORTER PCL1"/>
    <property type="match status" value="1"/>
</dbReference>
<comment type="subcellular location">
    <subcellularLocation>
        <location evidence="1">Endomembrane system</location>
        <topology evidence="1">Multi-pass membrane protein</topology>
    </subcellularLocation>
</comment>
<sequence>MQNILRAAVMGANDGILSVAGIVIGVAAATTDTHKIWLAGFAGALAGTISMAMGEYVSVHSQADAQAKAQAEGAELLVKHPHQALAQVTAGYEQAGISSGLAQQAAKEVMEKDSLATLVYEQYGFDIKEKISASYAALASMLAFPLGSILPLSMSLGLPGTWRIEGTFLAVVVALALTGYSAARFSGANPRLAVLRNLTAGLVTMIGTFGLGWLIGR</sequence>
<dbReference type="InParanoid" id="A0A0R2FWU8"/>
<keyword evidence="3 5" id="KW-1133">Transmembrane helix</keyword>
<reference evidence="6 7" key="1">
    <citation type="journal article" date="2015" name="Genome Announc.">
        <title>Expanding the biotechnology potential of lactobacilli through comparative genomics of 213 strains and associated genera.</title>
        <authorList>
            <person name="Sun Z."/>
            <person name="Harris H.M."/>
            <person name="McCann A."/>
            <person name="Guo C."/>
            <person name="Argimon S."/>
            <person name="Zhang W."/>
            <person name="Yang X."/>
            <person name="Jeffery I.B."/>
            <person name="Cooney J.C."/>
            <person name="Kagawa T.F."/>
            <person name="Liu W."/>
            <person name="Song Y."/>
            <person name="Salvetti E."/>
            <person name="Wrobel A."/>
            <person name="Rasinkangas P."/>
            <person name="Parkhill J."/>
            <person name="Rea M.C."/>
            <person name="O'Sullivan O."/>
            <person name="Ritari J."/>
            <person name="Douillard F.P."/>
            <person name="Paul Ross R."/>
            <person name="Yang R."/>
            <person name="Briner A.E."/>
            <person name="Felis G.E."/>
            <person name="de Vos W.M."/>
            <person name="Barrangou R."/>
            <person name="Klaenhammer T.R."/>
            <person name="Caufield P.W."/>
            <person name="Cui Y."/>
            <person name="Zhang H."/>
            <person name="O'Toole P.W."/>
        </authorList>
    </citation>
    <scope>NUCLEOTIDE SEQUENCE [LARGE SCALE GENOMIC DNA]</scope>
    <source>
        <strain evidence="6 7">DSM 20190</strain>
    </source>
</reference>
<dbReference type="Proteomes" id="UP000051296">
    <property type="component" value="Unassembled WGS sequence"/>
</dbReference>
<feature type="transmembrane region" description="Helical" evidence="5">
    <location>
        <begin position="12"/>
        <end position="30"/>
    </location>
</feature>
<evidence type="ECO:0000256" key="5">
    <source>
        <dbReference type="SAM" id="Phobius"/>
    </source>
</evidence>
<evidence type="ECO:0000256" key="3">
    <source>
        <dbReference type="ARBA" id="ARBA00022989"/>
    </source>
</evidence>
<feature type="transmembrane region" description="Helical" evidence="5">
    <location>
        <begin position="135"/>
        <end position="154"/>
    </location>
</feature>
<gene>
    <name evidence="6" type="ORF">IV68_GL000832</name>
</gene>
<feature type="transmembrane region" description="Helical" evidence="5">
    <location>
        <begin position="195"/>
        <end position="215"/>
    </location>
</feature>